<evidence type="ECO:0000256" key="1">
    <source>
        <dbReference type="ARBA" id="ARBA00003343"/>
    </source>
</evidence>
<dbReference type="PANTHER" id="PTHR12684">
    <property type="entry name" value="PUTATIVE PHOSPHOTRANSFERASE"/>
    <property type="match status" value="1"/>
</dbReference>
<feature type="region of interest" description="Disordered" evidence="7">
    <location>
        <begin position="94"/>
        <end position="124"/>
    </location>
</feature>
<dbReference type="GeneID" id="28861916"/>
<dbReference type="PANTHER" id="PTHR12684:SF2">
    <property type="entry name" value="TRNA 2'-PHOSPHOTRANSFERASE 1"/>
    <property type="match status" value="1"/>
</dbReference>
<organism evidence="8 9">
    <name type="scientific">Colletotrichum higginsianum (strain IMI 349063)</name>
    <name type="common">Crucifer anthracnose fungus</name>
    <dbReference type="NCBI Taxonomy" id="759273"/>
    <lineage>
        <taxon>Eukaryota</taxon>
        <taxon>Fungi</taxon>
        <taxon>Dikarya</taxon>
        <taxon>Ascomycota</taxon>
        <taxon>Pezizomycotina</taxon>
        <taxon>Sordariomycetes</taxon>
        <taxon>Hypocreomycetidae</taxon>
        <taxon>Glomerellales</taxon>
        <taxon>Glomerellaceae</taxon>
        <taxon>Colletotrichum</taxon>
        <taxon>Colletotrichum destructivum species complex</taxon>
    </lineage>
</organism>
<comment type="similarity">
    <text evidence="2">Belongs to the KptA/TPT1 family.</text>
</comment>
<proteinExistence type="inferred from homology"/>
<dbReference type="EC" id="2.7.1.160" evidence="3"/>
<dbReference type="OrthoDB" id="419694at2759"/>
<name>A0A1B7YQD8_COLHI</name>
<comment type="catalytic activity">
    <reaction evidence="6">
        <text>2'-phospho-[ligated tRNA] + NAD(+) = mature tRNA + ADP-alpha-D-ribose 1'',2''-cyclic phosphate + nicotinamide</text>
        <dbReference type="Rhea" id="RHEA:23324"/>
        <dbReference type="Rhea" id="RHEA-COMP:11106"/>
        <dbReference type="Rhea" id="RHEA-COMP:11107"/>
        <dbReference type="ChEBI" id="CHEBI:17154"/>
        <dbReference type="ChEBI" id="CHEBI:57540"/>
        <dbReference type="ChEBI" id="CHEBI:76596"/>
        <dbReference type="ChEBI" id="CHEBI:82883"/>
        <dbReference type="ChEBI" id="CHEBI:85027"/>
        <dbReference type="EC" id="2.7.1.160"/>
    </reaction>
</comment>
<dbReference type="EMBL" id="LTAN01000002">
    <property type="protein sequence ID" value="OBR14108.1"/>
    <property type="molecule type" value="Genomic_DNA"/>
</dbReference>
<feature type="region of interest" description="Disordered" evidence="7">
    <location>
        <begin position="356"/>
        <end position="387"/>
    </location>
</feature>
<evidence type="ECO:0000256" key="7">
    <source>
        <dbReference type="SAM" id="MobiDB-lite"/>
    </source>
</evidence>
<evidence type="ECO:0000256" key="3">
    <source>
        <dbReference type="ARBA" id="ARBA00012007"/>
    </source>
</evidence>
<dbReference type="KEGG" id="chig:CH63R_02834"/>
<dbReference type="Proteomes" id="UP000092177">
    <property type="component" value="Chromosome 2"/>
</dbReference>
<dbReference type="InterPro" id="IPR042081">
    <property type="entry name" value="RNA_2'-PTrans_C"/>
</dbReference>
<evidence type="ECO:0000313" key="8">
    <source>
        <dbReference type="EMBL" id="OBR14108.1"/>
    </source>
</evidence>
<dbReference type="Pfam" id="PF01885">
    <property type="entry name" value="PTS_2-RNA"/>
    <property type="match status" value="1"/>
</dbReference>
<keyword evidence="9" id="KW-1185">Reference proteome</keyword>
<dbReference type="RefSeq" id="XP_018162625.1">
    <property type="nucleotide sequence ID" value="XM_018297809.1"/>
</dbReference>
<dbReference type="InterPro" id="IPR042080">
    <property type="entry name" value="RNA_2'-PTrans_N"/>
</dbReference>
<keyword evidence="4 8" id="KW-0808">Transferase</keyword>
<evidence type="ECO:0000256" key="2">
    <source>
        <dbReference type="ARBA" id="ARBA00009836"/>
    </source>
</evidence>
<dbReference type="GO" id="GO:0000215">
    <property type="term" value="F:tRNA 2'-phosphotransferase activity"/>
    <property type="evidence" value="ECO:0007669"/>
    <property type="project" value="UniProtKB-EC"/>
</dbReference>
<dbReference type="SUPFAM" id="SSF56399">
    <property type="entry name" value="ADP-ribosylation"/>
    <property type="match status" value="1"/>
</dbReference>
<dbReference type="InterPro" id="IPR002745">
    <property type="entry name" value="Ptrans_KptA/Tpt1"/>
</dbReference>
<dbReference type="Gene3D" id="1.10.10.970">
    <property type="entry name" value="RNA 2'-phosphotransferase, Tpt1/KptA family, N-terminal domain"/>
    <property type="match status" value="1"/>
</dbReference>
<dbReference type="VEuPathDB" id="FungiDB:CH63R_02834"/>
<keyword evidence="5" id="KW-0520">NAD</keyword>
<comment type="caution">
    <text evidence="8">The sequence shown here is derived from an EMBL/GenBank/DDBJ whole genome shotgun (WGS) entry which is preliminary data.</text>
</comment>
<sequence length="387" mass="41998">MTSSTVYFFKRFRFPSLVHVKRPPWQAVLVDYAAIPRPIAVQGPAHQTTHNRHLSSASPRSTWQLGPFSRLSQFQASPSVVEQNRMADQHVETAAAAVDDKTQRRGGGGGRRGGRGAGGGGQPREVLVSKALSKLLRHQAENAGLKLDDGGYAPLDKVLAYGPIRSLQVTFSDIQAAVSTSDKQRFALKANEATNPSLDENSTEPSHWLIRANQGHSIKLDSAALLTPVTLEAGNVPEIVVHGTYFAFWRAIEESGGLSRMGRNHVHFATGLPGDERGVVSGMRRDAEVLVYVDVERALREEEEMRWWVSENGVVLTEGDAEGRVPTRLFREVRARDEAAGVGVLWRDGEKVGELPEGLRMRAPPGKGRGGGRGGRGGRGGQRGGRA</sequence>
<dbReference type="Gene3D" id="3.20.170.30">
    <property type="match status" value="1"/>
</dbReference>
<evidence type="ECO:0000256" key="4">
    <source>
        <dbReference type="ARBA" id="ARBA00022679"/>
    </source>
</evidence>
<evidence type="ECO:0000313" key="9">
    <source>
        <dbReference type="Proteomes" id="UP000092177"/>
    </source>
</evidence>
<evidence type="ECO:0000256" key="6">
    <source>
        <dbReference type="ARBA" id="ARBA00047949"/>
    </source>
</evidence>
<evidence type="ECO:0000256" key="5">
    <source>
        <dbReference type="ARBA" id="ARBA00023027"/>
    </source>
</evidence>
<comment type="function">
    <text evidence="1">Catalyzes the last step of tRNA splicing, the transfer of the splice junction 2'-phosphate from ligated tRNA to NAD to produce ADP-ribose 1''-2'' cyclic phosphate.</text>
</comment>
<dbReference type="AlphaFoldDB" id="A0A1B7YQD8"/>
<feature type="compositionally biased region" description="Gly residues" evidence="7">
    <location>
        <begin position="105"/>
        <end position="122"/>
    </location>
</feature>
<protein>
    <recommendedName>
        <fullName evidence="3">2'-phosphotransferase</fullName>
        <ecNumber evidence="3">2.7.1.160</ecNumber>
    </recommendedName>
</protein>
<reference evidence="9" key="1">
    <citation type="journal article" date="2017" name="BMC Genomics">
        <title>Gapless genome assembly of Colletotrichum higginsianum reveals chromosome structure and association of transposable elements with secondary metabolite gene clusters.</title>
        <authorList>
            <person name="Dallery J.-F."/>
            <person name="Lapalu N."/>
            <person name="Zampounis A."/>
            <person name="Pigne S."/>
            <person name="Luyten I."/>
            <person name="Amselem J."/>
            <person name="Wittenberg A.H.J."/>
            <person name="Zhou S."/>
            <person name="de Queiroz M.V."/>
            <person name="Robin G.P."/>
            <person name="Auger A."/>
            <person name="Hainaut M."/>
            <person name="Henrissat B."/>
            <person name="Kim K.-T."/>
            <person name="Lee Y.-H."/>
            <person name="Lespinet O."/>
            <person name="Schwartz D.C."/>
            <person name="Thon M.R."/>
            <person name="O'Connell R.J."/>
        </authorList>
    </citation>
    <scope>NUCLEOTIDE SEQUENCE [LARGE SCALE GENOMIC DNA]</scope>
    <source>
        <strain evidence="9">IMI 349063</strain>
    </source>
</reference>
<gene>
    <name evidence="8" type="ORF">CH63R_02834</name>
</gene>
<dbReference type="GO" id="GO:0006388">
    <property type="term" value="P:tRNA splicing, via endonucleolytic cleavage and ligation"/>
    <property type="evidence" value="ECO:0007669"/>
    <property type="project" value="TreeGrafter"/>
</dbReference>
<feature type="compositionally biased region" description="Gly residues" evidence="7">
    <location>
        <begin position="367"/>
        <end position="387"/>
    </location>
</feature>
<accession>A0A1B7YQD8</accession>